<proteinExistence type="predicted"/>
<dbReference type="SUPFAM" id="SSF57850">
    <property type="entry name" value="RING/U-box"/>
    <property type="match status" value="1"/>
</dbReference>
<feature type="compositionally biased region" description="Pro residues" evidence="1">
    <location>
        <begin position="46"/>
        <end position="55"/>
    </location>
</feature>
<feature type="region of interest" description="Disordered" evidence="1">
    <location>
        <begin position="184"/>
        <end position="203"/>
    </location>
</feature>
<dbReference type="SMART" id="SM00504">
    <property type="entry name" value="Ubox"/>
    <property type="match status" value="1"/>
</dbReference>
<dbReference type="OrthoDB" id="629492at2759"/>
<dbReference type="Pfam" id="PF04564">
    <property type="entry name" value="U-box"/>
    <property type="match status" value="1"/>
</dbReference>
<dbReference type="VEuPathDB" id="CryptoDB:Vbra_20413"/>
<organism evidence="3 4">
    <name type="scientific">Vitrella brassicaformis (strain CCMP3155)</name>
    <dbReference type="NCBI Taxonomy" id="1169540"/>
    <lineage>
        <taxon>Eukaryota</taxon>
        <taxon>Sar</taxon>
        <taxon>Alveolata</taxon>
        <taxon>Colpodellida</taxon>
        <taxon>Vitrellaceae</taxon>
        <taxon>Vitrella</taxon>
    </lineage>
</organism>
<protein>
    <recommendedName>
        <fullName evidence="2">U-box domain-containing protein</fullName>
    </recommendedName>
</protein>
<dbReference type="AlphaFoldDB" id="A0A0G4EJV4"/>
<dbReference type="PhylomeDB" id="A0A0G4EJV4"/>
<dbReference type="Proteomes" id="UP000041254">
    <property type="component" value="Unassembled WGS sequence"/>
</dbReference>
<evidence type="ECO:0000313" key="4">
    <source>
        <dbReference type="Proteomes" id="UP000041254"/>
    </source>
</evidence>
<evidence type="ECO:0000256" key="1">
    <source>
        <dbReference type="SAM" id="MobiDB-lite"/>
    </source>
</evidence>
<sequence>MFSGLHSNVFGQARPSPQPRALLEDALLFARAARNPAAPVLRPIPEDLPAPPRSPARPAAPRRARNSPVPVRFPSVDANLIAVLDRVPDEEFADDVPRCPLTLTVPRTPVTTPSGNCYDLSPLRKHIRTNAPYAKSPMTRQLLREEDLRPDRSALHHIERCAKKIWDDQQAAIQQASESASAAAAAAASSNAHDDNETDQTSNSMTLVKELWGRYKHKITMTHNDLTPTPKLIDAFLTDKHTDTMDVLEWHKEQIKKQSKKHLKEIHDVVSHSFEKEMVAWLNSYSRTTQQAGYTKRRSLTGFHPTLIRDAVSAILKEALK</sequence>
<dbReference type="GO" id="GO:0004842">
    <property type="term" value="F:ubiquitin-protein transferase activity"/>
    <property type="evidence" value="ECO:0007669"/>
    <property type="project" value="InterPro"/>
</dbReference>
<keyword evidence="4" id="KW-1185">Reference proteome</keyword>
<dbReference type="EMBL" id="CDMY01000246">
    <property type="protein sequence ID" value="CEL96795.1"/>
    <property type="molecule type" value="Genomic_DNA"/>
</dbReference>
<dbReference type="InParanoid" id="A0A0G4EJV4"/>
<dbReference type="Gene3D" id="3.30.40.10">
    <property type="entry name" value="Zinc/RING finger domain, C3HC4 (zinc finger)"/>
    <property type="match status" value="1"/>
</dbReference>
<accession>A0A0G4EJV4</accession>
<reference evidence="3 4" key="1">
    <citation type="submission" date="2014-11" db="EMBL/GenBank/DDBJ databases">
        <authorList>
            <person name="Zhu J."/>
            <person name="Qi W."/>
            <person name="Song R."/>
        </authorList>
    </citation>
    <scope>NUCLEOTIDE SEQUENCE [LARGE SCALE GENOMIC DNA]</scope>
</reference>
<dbReference type="InterPro" id="IPR013083">
    <property type="entry name" value="Znf_RING/FYVE/PHD"/>
</dbReference>
<name>A0A0G4EJV4_VITBC</name>
<evidence type="ECO:0000259" key="2">
    <source>
        <dbReference type="SMART" id="SM00504"/>
    </source>
</evidence>
<feature type="region of interest" description="Disordered" evidence="1">
    <location>
        <begin position="40"/>
        <end position="71"/>
    </location>
</feature>
<gene>
    <name evidence="3" type="ORF">Vbra_20413</name>
</gene>
<dbReference type="InterPro" id="IPR003613">
    <property type="entry name" value="Ubox_domain"/>
</dbReference>
<dbReference type="GO" id="GO:0016567">
    <property type="term" value="P:protein ubiquitination"/>
    <property type="evidence" value="ECO:0007669"/>
    <property type="project" value="InterPro"/>
</dbReference>
<feature type="domain" description="U-box" evidence="2">
    <location>
        <begin position="98"/>
        <end position="162"/>
    </location>
</feature>
<evidence type="ECO:0000313" key="3">
    <source>
        <dbReference type="EMBL" id="CEL96795.1"/>
    </source>
</evidence>